<sequence>MNLTDITVKTSGDVPQSQLDLMMWINRFSIILMTFLMSTSLLYTVYDIFIEKRKKINQSKGLLFFSLSTNGRKLFNLNRDGKEVIGCLEGLRAISIIHIVYLHSFFFRLLTTHSDENLLREFLRTRFAEFVSGMHMHVDTFFVISAMLTTKATLKDFELKRYNYFKMFFQRFMRTSPLLAFMILLNNSLAYYFVGNAPPKYLDYSIYNCQKHWWEALLHLQVYTNANELCMSTTWYLSVDFQMTVIVAPIVIYLLHKYGKKCLIVVASLIALSVAYAFKVVYHNKYIVRDYTFTSDIFGELYTGFYYPTHIRGAVYLIGIMLGFALHIVDQDVIMLKKTSFRRKACHWICWMATLPIILGPASSSVIFDIMGDNILLNSMFGSTCRIGWGIATAAIIYLCCVDLGGFVEKLLSCKFWIPIGKLGFSIYMTHPVLQYNIITSKIREHDFGKIVMACRWICWMAMYPIILGPPLSVIFDIMGDNILLNSMFGSTCRIGWGIATAAIIYLCCVDLGGFVEKLLSCKFWIPIGKLGFSIYMTHPVLQYNIITSKIREHDFGKIVMFKNFLMDFSLSFVVAVFFYLIVEEPFCLIGKYVANYIVGLKCESIGILIGKLGSSHMKTKSSTIDKTLTAHKTDDNKV</sequence>
<accession>A0A1J1HQB3</accession>
<evidence type="ECO:0000259" key="2">
    <source>
        <dbReference type="Pfam" id="PF01757"/>
    </source>
</evidence>
<dbReference type="OrthoDB" id="207378at2759"/>
<keyword evidence="1" id="KW-0812">Transmembrane</keyword>
<evidence type="ECO:0000313" key="4">
    <source>
        <dbReference type="Proteomes" id="UP000183832"/>
    </source>
</evidence>
<feature type="domain" description="Acyltransferase 3" evidence="2">
    <location>
        <begin position="87"/>
        <end position="439"/>
    </location>
</feature>
<feature type="transmembrane region" description="Helical" evidence="1">
    <location>
        <begin position="235"/>
        <end position="255"/>
    </location>
</feature>
<dbReference type="Proteomes" id="UP000183832">
    <property type="component" value="Unassembled WGS sequence"/>
</dbReference>
<protein>
    <submittedName>
        <fullName evidence="3">CLUMA_CG002178, isoform A</fullName>
    </submittedName>
</protein>
<evidence type="ECO:0000313" key="3">
    <source>
        <dbReference type="EMBL" id="CRK88401.1"/>
    </source>
</evidence>
<keyword evidence="1" id="KW-1133">Transmembrane helix</keyword>
<feature type="transmembrane region" description="Helical" evidence="1">
    <location>
        <begin position="387"/>
        <end position="408"/>
    </location>
</feature>
<name>A0A1J1HQB3_9DIPT</name>
<keyword evidence="4" id="KW-1185">Reference proteome</keyword>
<evidence type="ECO:0000256" key="1">
    <source>
        <dbReference type="SAM" id="Phobius"/>
    </source>
</evidence>
<feature type="transmembrane region" description="Helical" evidence="1">
    <location>
        <begin position="565"/>
        <end position="583"/>
    </location>
</feature>
<dbReference type="PANTHER" id="PTHR11161">
    <property type="entry name" value="O-ACYLTRANSFERASE"/>
    <property type="match status" value="1"/>
</dbReference>
<dbReference type="Pfam" id="PF01757">
    <property type="entry name" value="Acyl_transf_3"/>
    <property type="match status" value="1"/>
</dbReference>
<dbReference type="PANTHER" id="PTHR11161:SF72">
    <property type="entry name" value="FI21449P1"/>
    <property type="match status" value="1"/>
</dbReference>
<feature type="transmembrane region" description="Helical" evidence="1">
    <location>
        <begin position="175"/>
        <end position="194"/>
    </location>
</feature>
<dbReference type="InterPro" id="IPR002656">
    <property type="entry name" value="Acyl_transf_3_dom"/>
</dbReference>
<dbReference type="EMBL" id="CVRI01000006">
    <property type="protein sequence ID" value="CRK88401.1"/>
    <property type="molecule type" value="Genomic_DNA"/>
</dbReference>
<feature type="transmembrane region" description="Helical" evidence="1">
    <location>
        <begin position="349"/>
        <end position="367"/>
    </location>
</feature>
<dbReference type="InterPro" id="IPR052728">
    <property type="entry name" value="O2_lipid_transport_reg"/>
</dbReference>
<keyword evidence="1" id="KW-0472">Membrane</keyword>
<reference evidence="3 4" key="1">
    <citation type="submission" date="2015-04" db="EMBL/GenBank/DDBJ databases">
        <authorList>
            <person name="Syromyatnikov M.Y."/>
            <person name="Popov V.N."/>
        </authorList>
    </citation>
    <scope>NUCLEOTIDE SEQUENCE [LARGE SCALE GENOMIC DNA]</scope>
</reference>
<feature type="transmembrane region" description="Helical" evidence="1">
    <location>
        <begin position="451"/>
        <end position="475"/>
    </location>
</feature>
<dbReference type="AlphaFoldDB" id="A0A1J1HQB3"/>
<feature type="transmembrane region" description="Helical" evidence="1">
    <location>
        <begin position="495"/>
        <end position="516"/>
    </location>
</feature>
<feature type="transmembrane region" description="Helical" evidence="1">
    <location>
        <begin position="262"/>
        <end position="282"/>
    </location>
</feature>
<organism evidence="3 4">
    <name type="scientific">Clunio marinus</name>
    <dbReference type="NCBI Taxonomy" id="568069"/>
    <lineage>
        <taxon>Eukaryota</taxon>
        <taxon>Metazoa</taxon>
        <taxon>Ecdysozoa</taxon>
        <taxon>Arthropoda</taxon>
        <taxon>Hexapoda</taxon>
        <taxon>Insecta</taxon>
        <taxon>Pterygota</taxon>
        <taxon>Neoptera</taxon>
        <taxon>Endopterygota</taxon>
        <taxon>Diptera</taxon>
        <taxon>Nematocera</taxon>
        <taxon>Chironomoidea</taxon>
        <taxon>Chironomidae</taxon>
        <taxon>Clunio</taxon>
    </lineage>
</organism>
<dbReference type="GO" id="GO:0016747">
    <property type="term" value="F:acyltransferase activity, transferring groups other than amino-acyl groups"/>
    <property type="evidence" value="ECO:0007669"/>
    <property type="project" value="InterPro"/>
</dbReference>
<feature type="transmembrane region" description="Helical" evidence="1">
    <location>
        <begin position="28"/>
        <end position="50"/>
    </location>
</feature>
<gene>
    <name evidence="3" type="ORF">CLUMA_CG002178</name>
</gene>
<feature type="transmembrane region" description="Helical" evidence="1">
    <location>
        <begin position="311"/>
        <end position="329"/>
    </location>
</feature>
<proteinExistence type="predicted"/>